<name>A0A7J7ITB9_BUGNE</name>
<evidence type="ECO:0000313" key="1">
    <source>
        <dbReference type="EMBL" id="KAF6016458.1"/>
    </source>
</evidence>
<proteinExistence type="predicted"/>
<reference evidence="1" key="1">
    <citation type="submission" date="2020-06" db="EMBL/GenBank/DDBJ databases">
        <title>Draft genome of Bugula neritina, a colonial animal packing powerful symbionts and potential medicines.</title>
        <authorList>
            <person name="Rayko M."/>
        </authorList>
    </citation>
    <scope>NUCLEOTIDE SEQUENCE [LARGE SCALE GENOMIC DNA]</scope>
    <source>
        <strain evidence="1">Kwan_BN1</strain>
    </source>
</reference>
<organism evidence="1 2">
    <name type="scientific">Bugula neritina</name>
    <name type="common">Brown bryozoan</name>
    <name type="synonym">Sertularia neritina</name>
    <dbReference type="NCBI Taxonomy" id="10212"/>
    <lineage>
        <taxon>Eukaryota</taxon>
        <taxon>Metazoa</taxon>
        <taxon>Spiralia</taxon>
        <taxon>Lophotrochozoa</taxon>
        <taxon>Bryozoa</taxon>
        <taxon>Gymnolaemata</taxon>
        <taxon>Cheilostomatida</taxon>
        <taxon>Flustrina</taxon>
        <taxon>Buguloidea</taxon>
        <taxon>Bugulidae</taxon>
        <taxon>Bugula</taxon>
    </lineage>
</organism>
<accession>A0A7J7ITB9</accession>
<keyword evidence="2" id="KW-1185">Reference proteome</keyword>
<protein>
    <submittedName>
        <fullName evidence="1">Uncharacterized protein</fullName>
    </submittedName>
</protein>
<dbReference type="EMBL" id="VXIV02003536">
    <property type="protein sequence ID" value="KAF6016458.1"/>
    <property type="molecule type" value="Genomic_DNA"/>
</dbReference>
<dbReference type="AlphaFoldDB" id="A0A7J7ITB9"/>
<dbReference type="Proteomes" id="UP000593567">
    <property type="component" value="Unassembled WGS sequence"/>
</dbReference>
<evidence type="ECO:0000313" key="2">
    <source>
        <dbReference type="Proteomes" id="UP000593567"/>
    </source>
</evidence>
<comment type="caution">
    <text evidence="1">The sequence shown here is derived from an EMBL/GenBank/DDBJ whole genome shotgun (WGS) entry which is preliminary data.</text>
</comment>
<sequence length="130" mass="15046">MCFKCSKNECIDGVKHKVVEYEEELVNTAKTKLDKWKKDKIRDIDFLSNQQTRVVAQFRTVSYLVTVENFMIMAEQLNVLVNNFLQVMCALADKNGELQRAKPDVELTDLEIVRVVHQLPKAILVHLLLL</sequence>
<gene>
    <name evidence="1" type="ORF">EB796_025239</name>
</gene>